<organism evidence="1 2">
    <name type="scientific">Haladaptatus litoreus</name>
    <dbReference type="NCBI Taxonomy" id="553468"/>
    <lineage>
        <taxon>Archaea</taxon>
        <taxon>Methanobacteriati</taxon>
        <taxon>Methanobacteriota</taxon>
        <taxon>Stenosarchaea group</taxon>
        <taxon>Halobacteria</taxon>
        <taxon>Halobacteriales</taxon>
        <taxon>Haladaptataceae</taxon>
        <taxon>Haladaptatus</taxon>
    </lineage>
</organism>
<dbReference type="EMBL" id="FTNO01000002">
    <property type="protein sequence ID" value="SIR53635.1"/>
    <property type="molecule type" value="Genomic_DNA"/>
</dbReference>
<keyword evidence="2" id="KW-1185">Reference proteome</keyword>
<proteinExistence type="predicted"/>
<sequence>MGDNATSDEFYFLPSVLALWLGNDITDVTSVAVISAKSENYKLTSSGDIRKRTITGG</sequence>
<reference evidence="2" key="1">
    <citation type="submission" date="2017-01" db="EMBL/GenBank/DDBJ databases">
        <authorList>
            <person name="Varghese N."/>
            <person name="Submissions S."/>
        </authorList>
    </citation>
    <scope>NUCLEOTIDE SEQUENCE [LARGE SCALE GENOMIC DNA]</scope>
    <source>
        <strain evidence="2">CGMCC 1.7737</strain>
    </source>
</reference>
<evidence type="ECO:0000313" key="2">
    <source>
        <dbReference type="Proteomes" id="UP000186914"/>
    </source>
</evidence>
<gene>
    <name evidence="1" type="ORF">SAMN05421858_2699</name>
</gene>
<evidence type="ECO:0000313" key="1">
    <source>
        <dbReference type="EMBL" id="SIR53635.1"/>
    </source>
</evidence>
<protein>
    <submittedName>
        <fullName evidence="1">Uncharacterized protein</fullName>
    </submittedName>
</protein>
<dbReference type="AlphaFoldDB" id="A0A1N7BQP0"/>
<name>A0A1N7BQP0_9EURY</name>
<dbReference type="Proteomes" id="UP000186914">
    <property type="component" value="Unassembled WGS sequence"/>
</dbReference>
<accession>A0A1N7BQP0</accession>